<evidence type="ECO:0000256" key="7">
    <source>
        <dbReference type="ARBA" id="ARBA00022490"/>
    </source>
</evidence>
<evidence type="ECO:0000256" key="9">
    <source>
        <dbReference type="ARBA" id="ARBA00022679"/>
    </source>
</evidence>
<dbReference type="GO" id="GO:0005634">
    <property type="term" value="C:nucleus"/>
    <property type="evidence" value="ECO:0007669"/>
    <property type="project" value="TreeGrafter"/>
</dbReference>
<evidence type="ECO:0000259" key="18">
    <source>
        <dbReference type="PROSITE" id="PS50011"/>
    </source>
</evidence>
<comment type="function">
    <text evidence="1">Component of the EKC/KEOPS complex that is required for the formation of a threonylcarbamoyl group on adenosine at position 37 (t(6)A37) in tRNAs that read codons beginning with adenine. The complex is probably involved in the transfer of the threonylcarbamoyl moiety of threonylcarbamoyl-AMP (TC-AMP) to the N6 group of A37. BUD32 has ATPase activity in the context of the EKC/KEOPS complex and likely plays a supporting role to the catalytic subunit KAE1. The EKC/KEOPS complex also promotes both telomere uncapping and telomere elongation. The complex is required for efficient recruitment of transcriptional coactivators.</text>
</comment>
<evidence type="ECO:0000256" key="2">
    <source>
        <dbReference type="ARBA" id="ARBA00010630"/>
    </source>
</evidence>
<dbReference type="PANTHER" id="PTHR12209:SF0">
    <property type="entry name" value="EKC_KEOPS COMPLEX SUBUNIT TP53RK"/>
    <property type="match status" value="1"/>
</dbReference>
<dbReference type="InterPro" id="IPR000719">
    <property type="entry name" value="Prot_kinase_dom"/>
</dbReference>
<evidence type="ECO:0000256" key="3">
    <source>
        <dbReference type="ARBA" id="ARBA00011534"/>
    </source>
</evidence>
<dbReference type="Proteomes" id="UP001217918">
    <property type="component" value="Unassembled WGS sequence"/>
</dbReference>
<comment type="catalytic activity">
    <reaction evidence="17">
        <text>L-seryl-[protein] + ATP = O-phospho-L-seryl-[protein] + ADP + H(+)</text>
        <dbReference type="Rhea" id="RHEA:17989"/>
        <dbReference type="Rhea" id="RHEA-COMP:9863"/>
        <dbReference type="Rhea" id="RHEA-COMP:11604"/>
        <dbReference type="ChEBI" id="CHEBI:15378"/>
        <dbReference type="ChEBI" id="CHEBI:29999"/>
        <dbReference type="ChEBI" id="CHEBI:30616"/>
        <dbReference type="ChEBI" id="CHEBI:83421"/>
        <dbReference type="ChEBI" id="CHEBI:456216"/>
        <dbReference type="EC" id="2.7.11.1"/>
    </reaction>
</comment>
<dbReference type="GO" id="GO:0008033">
    <property type="term" value="P:tRNA processing"/>
    <property type="evidence" value="ECO:0007669"/>
    <property type="project" value="UniProtKB-KW"/>
</dbReference>
<dbReference type="PROSITE" id="PS00109">
    <property type="entry name" value="PROTEIN_KINASE_TYR"/>
    <property type="match status" value="1"/>
</dbReference>
<evidence type="ECO:0000256" key="10">
    <source>
        <dbReference type="ARBA" id="ARBA00022694"/>
    </source>
</evidence>
<comment type="catalytic activity">
    <reaction evidence="16">
        <text>L-threonyl-[protein] + ATP = O-phospho-L-threonyl-[protein] + ADP + H(+)</text>
        <dbReference type="Rhea" id="RHEA:46608"/>
        <dbReference type="Rhea" id="RHEA-COMP:11060"/>
        <dbReference type="Rhea" id="RHEA-COMP:11605"/>
        <dbReference type="ChEBI" id="CHEBI:15378"/>
        <dbReference type="ChEBI" id="CHEBI:30013"/>
        <dbReference type="ChEBI" id="CHEBI:30616"/>
        <dbReference type="ChEBI" id="CHEBI:61977"/>
        <dbReference type="ChEBI" id="CHEBI:456216"/>
        <dbReference type="EC" id="2.7.11.1"/>
    </reaction>
</comment>
<evidence type="ECO:0000256" key="1">
    <source>
        <dbReference type="ARBA" id="ARBA00003747"/>
    </source>
</evidence>
<comment type="similarity">
    <text evidence="2">Belongs to the protein kinase superfamily. BUD32 family.</text>
</comment>
<keyword evidence="7" id="KW-0963">Cytoplasm</keyword>
<keyword evidence="11" id="KW-0547">Nucleotide-binding</keyword>
<dbReference type="GO" id="GO:0000408">
    <property type="term" value="C:EKC/KEOPS complex"/>
    <property type="evidence" value="ECO:0007669"/>
    <property type="project" value="TreeGrafter"/>
</dbReference>
<dbReference type="InterPro" id="IPR008266">
    <property type="entry name" value="Tyr_kinase_AS"/>
</dbReference>
<keyword evidence="20" id="KW-1185">Reference proteome</keyword>
<evidence type="ECO:0000313" key="20">
    <source>
        <dbReference type="Proteomes" id="UP001217918"/>
    </source>
</evidence>
<dbReference type="Pfam" id="PF06293">
    <property type="entry name" value="Kdo"/>
    <property type="match status" value="1"/>
</dbReference>
<dbReference type="EC" id="2.7.11.1" evidence="4"/>
<dbReference type="GO" id="GO:0004674">
    <property type="term" value="F:protein serine/threonine kinase activity"/>
    <property type="evidence" value="ECO:0007669"/>
    <property type="project" value="UniProtKB-KW"/>
</dbReference>
<evidence type="ECO:0000256" key="16">
    <source>
        <dbReference type="ARBA" id="ARBA00047899"/>
    </source>
</evidence>
<evidence type="ECO:0000256" key="6">
    <source>
        <dbReference type="ARBA" id="ARBA00019973"/>
    </source>
</evidence>
<evidence type="ECO:0000256" key="17">
    <source>
        <dbReference type="ARBA" id="ARBA00048679"/>
    </source>
</evidence>
<sequence length="223" mass="24773">MAEAQQVHPLKLPQVLTFPSSSAPSLVTQGAEGRLYKTTYLLPDLPCALKYLRCRRDGLPVPAVYCVDEAAGWLMMEWIDGAPVRQSINEWLARNLDGNMTPLLHLLHLMGEAVAKLHRTGIIHGDLTTSNMMLRPRPHEPNIALGGTVYLIDFGLATQGSSDEDRAVDLYVLERAFGSTHPRAEHLFSNVLDAYAHTFPQAGPVLRKLEDVRLRGRKRSMLG</sequence>
<dbReference type="Gene3D" id="1.10.510.10">
    <property type="entry name" value="Transferase(Phosphotransferase) domain 1"/>
    <property type="match status" value="1"/>
</dbReference>
<proteinExistence type="inferred from homology"/>
<dbReference type="FunFam" id="1.10.510.10:FF:000845">
    <property type="entry name" value="Probable bifunctional tRNA threonylcarbamoyladenosine biosynthesis protein"/>
    <property type="match status" value="1"/>
</dbReference>
<dbReference type="EMBL" id="JAQQPM010000008">
    <property type="protein sequence ID" value="KAK2074308.1"/>
    <property type="molecule type" value="Genomic_DNA"/>
</dbReference>
<dbReference type="GO" id="GO:0070525">
    <property type="term" value="P:tRNA threonylcarbamoyladenosine metabolic process"/>
    <property type="evidence" value="ECO:0007669"/>
    <property type="project" value="TreeGrafter"/>
</dbReference>
<evidence type="ECO:0000256" key="12">
    <source>
        <dbReference type="ARBA" id="ARBA00022777"/>
    </source>
</evidence>
<comment type="subunit">
    <text evidence="3">Component of the EKC/KEOPS complex composed of at least BUD32, CGI121, GON7, KAE1 and PCC1; the whole complex dimerizes.</text>
</comment>
<keyword evidence="10" id="KW-0819">tRNA processing</keyword>
<organism evidence="19 20">
    <name type="scientific">Phyllachora maydis</name>
    <dbReference type="NCBI Taxonomy" id="1825666"/>
    <lineage>
        <taxon>Eukaryota</taxon>
        <taxon>Fungi</taxon>
        <taxon>Dikarya</taxon>
        <taxon>Ascomycota</taxon>
        <taxon>Pezizomycotina</taxon>
        <taxon>Sordariomycetes</taxon>
        <taxon>Sordariomycetidae</taxon>
        <taxon>Phyllachorales</taxon>
        <taxon>Phyllachoraceae</taxon>
        <taxon>Phyllachora</taxon>
    </lineage>
</organism>
<evidence type="ECO:0000256" key="15">
    <source>
        <dbReference type="ARBA" id="ARBA00033194"/>
    </source>
</evidence>
<evidence type="ECO:0000256" key="13">
    <source>
        <dbReference type="ARBA" id="ARBA00022840"/>
    </source>
</evidence>
<reference evidence="19" key="1">
    <citation type="journal article" date="2023" name="Mol. Plant Microbe Interact.">
        <title>Elucidating the Obligate Nature and Biological Capacity of an Invasive Fungal Corn Pathogen.</title>
        <authorList>
            <person name="MacCready J.S."/>
            <person name="Roggenkamp E.M."/>
            <person name="Gdanetz K."/>
            <person name="Chilvers M.I."/>
        </authorList>
    </citation>
    <scope>NUCLEOTIDE SEQUENCE</scope>
    <source>
        <strain evidence="19">PM02</strain>
    </source>
</reference>
<keyword evidence="13" id="KW-0067">ATP-binding</keyword>
<keyword evidence="9" id="KW-0808">Transferase</keyword>
<evidence type="ECO:0000256" key="4">
    <source>
        <dbReference type="ARBA" id="ARBA00012513"/>
    </source>
</evidence>
<accession>A0AAD9IBA0</accession>
<dbReference type="InterPro" id="IPR011009">
    <property type="entry name" value="Kinase-like_dom_sf"/>
</dbReference>
<dbReference type="GO" id="GO:0005829">
    <property type="term" value="C:cytosol"/>
    <property type="evidence" value="ECO:0007669"/>
    <property type="project" value="TreeGrafter"/>
</dbReference>
<dbReference type="AlphaFoldDB" id="A0AAD9IBA0"/>
<dbReference type="PROSITE" id="PS50011">
    <property type="entry name" value="PROTEIN_KINASE_DOM"/>
    <property type="match status" value="1"/>
</dbReference>
<gene>
    <name evidence="19" type="ORF">P8C59_008525</name>
</gene>
<dbReference type="SUPFAM" id="SSF56112">
    <property type="entry name" value="Protein kinase-like (PK-like)"/>
    <property type="match status" value="1"/>
</dbReference>
<evidence type="ECO:0000256" key="11">
    <source>
        <dbReference type="ARBA" id="ARBA00022741"/>
    </source>
</evidence>
<evidence type="ECO:0000256" key="8">
    <source>
        <dbReference type="ARBA" id="ARBA00022527"/>
    </source>
</evidence>
<dbReference type="GO" id="GO:0005524">
    <property type="term" value="F:ATP binding"/>
    <property type="evidence" value="ECO:0007669"/>
    <property type="project" value="UniProtKB-KW"/>
</dbReference>
<evidence type="ECO:0000256" key="5">
    <source>
        <dbReference type="ARBA" id="ARBA00013948"/>
    </source>
</evidence>
<dbReference type="PANTHER" id="PTHR12209">
    <property type="entry name" value="NON-SPECIFIC SERINE/THREONINE PROTEIN KINASE"/>
    <property type="match status" value="1"/>
</dbReference>
<evidence type="ECO:0000256" key="14">
    <source>
        <dbReference type="ARBA" id="ARBA00030980"/>
    </source>
</evidence>
<keyword evidence="12" id="KW-0418">Kinase</keyword>
<feature type="domain" description="Protein kinase" evidence="18">
    <location>
        <begin position="1"/>
        <end position="223"/>
    </location>
</feature>
<comment type="caution">
    <text evidence="19">The sequence shown here is derived from an EMBL/GenBank/DDBJ whole genome shotgun (WGS) entry which is preliminary data.</text>
</comment>
<keyword evidence="8" id="KW-0723">Serine/threonine-protein kinase</keyword>
<name>A0AAD9IBA0_9PEZI</name>
<protein>
    <recommendedName>
        <fullName evidence="6">EKC/KEOPS complex subunit BUD32</fullName>
        <ecNumber evidence="4">2.7.11.1</ecNumber>
    </recommendedName>
    <alternativeName>
        <fullName evidence="14 15">Atypical Serine/threonine protein kinase BUD32</fullName>
    </alternativeName>
    <alternativeName>
        <fullName evidence="5">EKC/KEOPS complex subunit bud32</fullName>
    </alternativeName>
</protein>
<evidence type="ECO:0000313" key="19">
    <source>
        <dbReference type="EMBL" id="KAK2074308.1"/>
    </source>
</evidence>